<sequence length="496" mass="53794">MTEGTAEAAGHGAGPVTPPAPPPSGPAPGPPGPGSDGTPATAGGGIDRLNAFDGLFLRAEHLNRIQDYARELALAVAAAGGPGVVEGYEVTLKDGVLRVGAGLAITTDGRPLRSERLVTLPLSGLRHDADSFWWVEAVPESWQYGQAPVQGSYCDDPCSGAGTTRRPYTAEGVRIRLTEATERGIGKRDPESRRNWIASRLFAAERTEHSPWPYGTGSADLPSSWAPPGISGKPQAVRLAVLIPQPYGIDTWEVDVWAARRDRGEAPPYRQWQSRLGMRPWDVFVAQILQFQAQLAELVGAPERPEPDLAPLLEQLVRLGGSKYLHRRTKDEISRELFQLAQDIDTGELVKPAASRTIPYPLDRMGIAELPPAGYLPLTTGGPDRGQIEQVRIWLEACRDLRFCAVGLADVAQAVQEAQHRDRIRLDGSAAVDVLVPVDGRGEPATNWVAFVRREQRRCREPQEEDSWFDARHSQEGEAGAGAEDGELRTEPESGP</sequence>
<evidence type="ECO:0000256" key="1">
    <source>
        <dbReference type="SAM" id="MobiDB-lite"/>
    </source>
</evidence>
<name>A0ABQ3SR04_9ACTN</name>
<comment type="caution">
    <text evidence="2">The sequence shown here is derived from an EMBL/GenBank/DDBJ whole genome shotgun (WGS) entry which is preliminary data.</text>
</comment>
<protein>
    <submittedName>
        <fullName evidence="2">Uncharacterized protein</fullName>
    </submittedName>
</protein>
<dbReference type="EMBL" id="BNEC01000005">
    <property type="protein sequence ID" value="GHI70367.1"/>
    <property type="molecule type" value="Genomic_DNA"/>
</dbReference>
<keyword evidence="3" id="KW-1185">Reference proteome</keyword>
<feature type="compositionally biased region" description="Low complexity" evidence="1">
    <location>
        <begin position="1"/>
        <end position="10"/>
    </location>
</feature>
<dbReference type="GeneID" id="95588594"/>
<organism evidence="2 3">
    <name type="scientific">Streptomyces nojiriensis</name>
    <dbReference type="NCBI Taxonomy" id="66374"/>
    <lineage>
        <taxon>Bacteria</taxon>
        <taxon>Bacillati</taxon>
        <taxon>Actinomycetota</taxon>
        <taxon>Actinomycetes</taxon>
        <taxon>Kitasatosporales</taxon>
        <taxon>Streptomycetaceae</taxon>
        <taxon>Streptomyces</taxon>
    </lineage>
</organism>
<accession>A0ABQ3SR04</accession>
<feature type="compositionally biased region" description="Pro residues" evidence="1">
    <location>
        <begin position="16"/>
        <end position="33"/>
    </location>
</feature>
<feature type="region of interest" description="Disordered" evidence="1">
    <location>
        <begin position="1"/>
        <end position="44"/>
    </location>
</feature>
<feature type="region of interest" description="Disordered" evidence="1">
    <location>
        <begin position="458"/>
        <end position="496"/>
    </location>
</feature>
<reference evidence="3" key="1">
    <citation type="submission" date="2023-07" db="EMBL/GenBank/DDBJ databases">
        <title>Whole genome shotgun sequence of Streptomyces nojiriensis NBRC 13794.</title>
        <authorList>
            <person name="Komaki H."/>
            <person name="Tamura T."/>
        </authorList>
    </citation>
    <scope>NUCLEOTIDE SEQUENCE [LARGE SCALE GENOMIC DNA]</scope>
    <source>
        <strain evidence="3">NBRC 13794</strain>
    </source>
</reference>
<dbReference type="RefSeq" id="WP_189734416.1">
    <property type="nucleotide sequence ID" value="NZ_BMRL01000002.1"/>
</dbReference>
<feature type="compositionally biased region" description="Basic and acidic residues" evidence="1">
    <location>
        <begin position="486"/>
        <end position="496"/>
    </location>
</feature>
<proteinExistence type="predicted"/>
<gene>
    <name evidence="2" type="ORF">Snoj_42850</name>
</gene>
<evidence type="ECO:0000313" key="2">
    <source>
        <dbReference type="EMBL" id="GHI70367.1"/>
    </source>
</evidence>
<dbReference type="Proteomes" id="UP000613974">
    <property type="component" value="Unassembled WGS sequence"/>
</dbReference>
<evidence type="ECO:0000313" key="3">
    <source>
        <dbReference type="Proteomes" id="UP000613974"/>
    </source>
</evidence>